<keyword evidence="1" id="KW-1133">Transmembrane helix</keyword>
<name>A0A327VKC4_9BACT</name>
<keyword evidence="1" id="KW-0812">Transmembrane</keyword>
<sequence>MEKLHQLNILMHVIAGSGALIIGMIAFLTRKKAAKHRRYGTIFTWLMIIIVVTAMAGVIIFGRNTFLLVLTLLSGYNCFSGIRTMRLRGQKPRFLDYIVPIIVISSAVYYLYYINSIGLYWSPAVIYPTLGALFLLTIYDLCRGWMPVRFLQQSFIYEHVYKMLASYMAAVSAFSGTVFPQFKPYSQILPTFLGLLWIMIIFGSLRNKNAAKRIVS</sequence>
<keyword evidence="1" id="KW-0472">Membrane</keyword>
<keyword evidence="3" id="KW-1185">Reference proteome</keyword>
<organism evidence="2 3">
    <name type="scientific">Chitinophaga dinghuensis</name>
    <dbReference type="NCBI Taxonomy" id="1539050"/>
    <lineage>
        <taxon>Bacteria</taxon>
        <taxon>Pseudomonadati</taxon>
        <taxon>Bacteroidota</taxon>
        <taxon>Chitinophagia</taxon>
        <taxon>Chitinophagales</taxon>
        <taxon>Chitinophagaceae</taxon>
        <taxon>Chitinophaga</taxon>
    </lineage>
</organism>
<feature type="transmembrane region" description="Helical" evidence="1">
    <location>
        <begin position="6"/>
        <end position="28"/>
    </location>
</feature>
<gene>
    <name evidence="2" type="ORF">CLV59_11516</name>
</gene>
<feature type="transmembrane region" description="Helical" evidence="1">
    <location>
        <begin position="160"/>
        <end position="179"/>
    </location>
</feature>
<proteinExistence type="predicted"/>
<reference evidence="2 3" key="1">
    <citation type="submission" date="2018-06" db="EMBL/GenBank/DDBJ databases">
        <title>Genomic Encyclopedia of Archaeal and Bacterial Type Strains, Phase II (KMG-II): from individual species to whole genera.</title>
        <authorList>
            <person name="Goeker M."/>
        </authorList>
    </citation>
    <scope>NUCLEOTIDE SEQUENCE [LARGE SCALE GENOMIC DNA]</scope>
    <source>
        <strain evidence="2 3">DSM 29821</strain>
    </source>
</reference>
<evidence type="ECO:0000313" key="3">
    <source>
        <dbReference type="Proteomes" id="UP000249819"/>
    </source>
</evidence>
<dbReference type="EMBL" id="QLMA01000015">
    <property type="protein sequence ID" value="RAJ72792.1"/>
    <property type="molecule type" value="Genomic_DNA"/>
</dbReference>
<evidence type="ECO:0000313" key="2">
    <source>
        <dbReference type="EMBL" id="RAJ72792.1"/>
    </source>
</evidence>
<feature type="transmembrane region" description="Helical" evidence="1">
    <location>
        <begin position="119"/>
        <end position="139"/>
    </location>
</feature>
<dbReference type="RefSeq" id="WP_111595548.1">
    <property type="nucleotide sequence ID" value="NZ_QLMA01000015.1"/>
</dbReference>
<feature type="transmembrane region" description="Helical" evidence="1">
    <location>
        <begin position="66"/>
        <end position="82"/>
    </location>
</feature>
<feature type="transmembrane region" description="Helical" evidence="1">
    <location>
        <begin position="40"/>
        <end position="60"/>
    </location>
</feature>
<protein>
    <submittedName>
        <fullName evidence="2">Uncharacterized protein</fullName>
    </submittedName>
</protein>
<feature type="transmembrane region" description="Helical" evidence="1">
    <location>
        <begin position="94"/>
        <end position="113"/>
    </location>
</feature>
<feature type="transmembrane region" description="Helical" evidence="1">
    <location>
        <begin position="185"/>
        <end position="205"/>
    </location>
</feature>
<evidence type="ECO:0000256" key="1">
    <source>
        <dbReference type="SAM" id="Phobius"/>
    </source>
</evidence>
<accession>A0A327VKC4</accession>
<comment type="caution">
    <text evidence="2">The sequence shown here is derived from an EMBL/GenBank/DDBJ whole genome shotgun (WGS) entry which is preliminary data.</text>
</comment>
<dbReference type="AlphaFoldDB" id="A0A327VKC4"/>
<dbReference type="OrthoDB" id="5984490at2"/>
<dbReference type="Proteomes" id="UP000249819">
    <property type="component" value="Unassembled WGS sequence"/>
</dbReference>